<dbReference type="OrthoDB" id="7486196at2759"/>
<dbReference type="GeneID" id="112126123"/>
<dbReference type="Proteomes" id="UP000494040">
    <property type="component" value="Unassembled WGS sequence"/>
</dbReference>
<dbReference type="InterPro" id="IPR007714">
    <property type="entry name" value="CFA20_dom"/>
</dbReference>
<dbReference type="InterPro" id="IPR040441">
    <property type="entry name" value="CFA20/CFAP20DC"/>
</dbReference>
<accession>A0A8I6SVI6</accession>
<dbReference type="EnsemblMetazoa" id="XM_024230641.1">
    <property type="protein sequence ID" value="XP_024086409.1"/>
    <property type="gene ID" value="LOC112126123"/>
</dbReference>
<dbReference type="AlphaFoldDB" id="A0A8I6SVI6"/>
<sequence length="133" mass="16060">MLNCEIHYDKFHQRLVRGTFRLNQVLDDHSMKRKFHFSNGNIVKKVGLFESFLAMELTPEWNQLELNLQHLTNKLYGTKFQECTRIHIHPNCRLRRIYFSDKHYDECELPDLFKLFRSEKSPDSLLQDTSRDD</sequence>
<proteinExistence type="predicted"/>
<dbReference type="KEGG" id="clec:112126123"/>
<name>A0A8I6SVI6_CIMLE</name>
<dbReference type="Pfam" id="PF05018">
    <property type="entry name" value="CFA20_dom"/>
    <property type="match status" value="1"/>
</dbReference>
<organism evidence="2 3">
    <name type="scientific">Cimex lectularius</name>
    <name type="common">Bed bug</name>
    <name type="synonym">Acanthia lectularia</name>
    <dbReference type="NCBI Taxonomy" id="79782"/>
    <lineage>
        <taxon>Eukaryota</taxon>
        <taxon>Metazoa</taxon>
        <taxon>Ecdysozoa</taxon>
        <taxon>Arthropoda</taxon>
        <taxon>Hexapoda</taxon>
        <taxon>Insecta</taxon>
        <taxon>Pterygota</taxon>
        <taxon>Neoptera</taxon>
        <taxon>Paraneoptera</taxon>
        <taxon>Hemiptera</taxon>
        <taxon>Heteroptera</taxon>
        <taxon>Panheteroptera</taxon>
        <taxon>Cimicomorpha</taxon>
        <taxon>Cimicidae</taxon>
        <taxon>Cimex</taxon>
    </lineage>
</organism>
<evidence type="ECO:0000313" key="3">
    <source>
        <dbReference type="Proteomes" id="UP000494040"/>
    </source>
</evidence>
<evidence type="ECO:0000259" key="1">
    <source>
        <dbReference type="Pfam" id="PF05018"/>
    </source>
</evidence>
<reference evidence="2" key="1">
    <citation type="submission" date="2022-01" db="UniProtKB">
        <authorList>
            <consortium name="EnsemblMetazoa"/>
        </authorList>
    </citation>
    <scope>IDENTIFICATION</scope>
</reference>
<keyword evidence="3" id="KW-1185">Reference proteome</keyword>
<evidence type="ECO:0000313" key="2">
    <source>
        <dbReference type="EnsemblMetazoa" id="XP_024086409.1"/>
    </source>
</evidence>
<dbReference type="PANTHER" id="PTHR12458">
    <property type="entry name" value="ORF PROTEIN"/>
    <property type="match status" value="1"/>
</dbReference>
<dbReference type="RefSeq" id="XP_024086409.1">
    <property type="nucleotide sequence ID" value="XM_024230641.1"/>
</dbReference>
<feature type="domain" description="CFA20" evidence="1">
    <location>
        <begin position="24"/>
        <end position="116"/>
    </location>
</feature>
<protein>
    <recommendedName>
        <fullName evidence="1">CFA20 domain-containing protein</fullName>
    </recommendedName>
</protein>